<dbReference type="EMBL" id="CP024915">
    <property type="protein sequence ID" value="AUZ89079.1"/>
    <property type="molecule type" value="Genomic_DNA"/>
</dbReference>
<dbReference type="PROSITE" id="PS01124">
    <property type="entry name" value="HTH_ARAC_FAMILY_2"/>
    <property type="match status" value="1"/>
</dbReference>
<dbReference type="InterPro" id="IPR052158">
    <property type="entry name" value="INH-QAR"/>
</dbReference>
<keyword evidence="3" id="KW-0804">Transcription</keyword>
<dbReference type="PANTHER" id="PTHR43130:SF3">
    <property type="entry name" value="HTH-TYPE TRANSCRIPTIONAL REGULATOR RV1931C"/>
    <property type="match status" value="1"/>
</dbReference>
<evidence type="ECO:0000259" key="4">
    <source>
        <dbReference type="PROSITE" id="PS01124"/>
    </source>
</evidence>
<dbReference type="Gene3D" id="3.40.50.880">
    <property type="match status" value="1"/>
</dbReference>
<dbReference type="CDD" id="cd03137">
    <property type="entry name" value="GATase1_AraC_1"/>
    <property type="match status" value="1"/>
</dbReference>
<dbReference type="InterPro" id="IPR018060">
    <property type="entry name" value="HTH_AraC"/>
</dbReference>
<evidence type="ECO:0000256" key="1">
    <source>
        <dbReference type="ARBA" id="ARBA00023015"/>
    </source>
</evidence>
<dbReference type="AlphaFoldDB" id="A0A2L0UIL6"/>
<dbReference type="GO" id="GO:0003700">
    <property type="term" value="F:DNA-binding transcription factor activity"/>
    <property type="evidence" value="ECO:0007669"/>
    <property type="project" value="InterPro"/>
</dbReference>
<evidence type="ECO:0000256" key="3">
    <source>
        <dbReference type="ARBA" id="ARBA00023163"/>
    </source>
</evidence>
<dbReference type="SMART" id="SM00342">
    <property type="entry name" value="HTH_ARAC"/>
    <property type="match status" value="1"/>
</dbReference>
<organism evidence="5 6">
    <name type="scientific">Arthrobacter agilis</name>
    <dbReference type="NCBI Taxonomy" id="37921"/>
    <lineage>
        <taxon>Bacteria</taxon>
        <taxon>Bacillati</taxon>
        <taxon>Actinomycetota</taxon>
        <taxon>Actinomycetes</taxon>
        <taxon>Micrococcales</taxon>
        <taxon>Micrococcaceae</taxon>
        <taxon>Arthrobacter</taxon>
    </lineage>
</organism>
<dbReference type="Pfam" id="PF01965">
    <property type="entry name" value="DJ-1_PfpI"/>
    <property type="match status" value="1"/>
</dbReference>
<keyword evidence="1" id="KW-0805">Transcription regulation</keyword>
<name>A0A2L0UIL6_9MICC</name>
<dbReference type="InterPro" id="IPR009057">
    <property type="entry name" value="Homeodomain-like_sf"/>
</dbReference>
<dbReference type="InterPro" id="IPR029062">
    <property type="entry name" value="Class_I_gatase-like"/>
</dbReference>
<reference evidence="5 6" key="1">
    <citation type="submission" date="2017-11" db="EMBL/GenBank/DDBJ databases">
        <title>Draft genome of Arthrobacter agilis strain UMCV2, a plant growth-promoting rhizobacterium and biocontrol capacity of phytopathogenic fungi.</title>
        <authorList>
            <person name="Martinez-Camara R."/>
            <person name="Santoyo G."/>
            <person name="Moreno-Hagelsieb G."/>
            <person name="Valencia-Cantero E."/>
        </authorList>
    </citation>
    <scope>NUCLEOTIDE SEQUENCE [LARGE SCALE GENOMIC DNA]</scope>
    <source>
        <strain evidence="5 6">UMCV2</strain>
    </source>
</reference>
<accession>A0A2L0UIL6</accession>
<dbReference type="SUPFAM" id="SSF46689">
    <property type="entry name" value="Homeodomain-like"/>
    <property type="match status" value="2"/>
</dbReference>
<gene>
    <name evidence="5" type="ORF">CVO76_16645</name>
</gene>
<dbReference type="GO" id="GO:0043565">
    <property type="term" value="F:sequence-specific DNA binding"/>
    <property type="evidence" value="ECO:0007669"/>
    <property type="project" value="InterPro"/>
</dbReference>
<dbReference type="RefSeq" id="WP_208740196.1">
    <property type="nucleotide sequence ID" value="NZ_CP024915.1"/>
</dbReference>
<feature type="domain" description="HTH araC/xylS-type" evidence="4">
    <location>
        <begin position="215"/>
        <end position="313"/>
    </location>
</feature>
<keyword evidence="2" id="KW-0238">DNA-binding</keyword>
<dbReference type="PANTHER" id="PTHR43130">
    <property type="entry name" value="ARAC-FAMILY TRANSCRIPTIONAL REGULATOR"/>
    <property type="match status" value="1"/>
</dbReference>
<evidence type="ECO:0000256" key="2">
    <source>
        <dbReference type="ARBA" id="ARBA00023125"/>
    </source>
</evidence>
<evidence type="ECO:0000313" key="6">
    <source>
        <dbReference type="Proteomes" id="UP000239187"/>
    </source>
</evidence>
<dbReference type="Proteomes" id="UP000239187">
    <property type="component" value="Chromosome"/>
</dbReference>
<sequence>MLTTVAVIVLPDLSLFEFGVVCEVFGIDRSDLGVGLPAFDFRVCTPAPGMVRTTSGVALRVDSDLTGVDDADLVIMAPFPSRNPVPDAVLDALRAAHRRGARIFSVCSGAFALAEAGLLDGRCATTHWRYTSSLAEAYPRTRVDENVLYVEDGTILTSAGTAAGIDASLHLVRQEFGPKAATAIARGMVVPPHREGGQAQFIERPIPTECGASMEELLLWLADHLDQDISVGALAQRLHMSERTFARRFRAETGTTPVAWLTGQRLLRAQSLLEGTRLTVDAVARASGFGQAVLLRHHFQKALGVSPAAYRRTFRGSDRDCDLDLHELEEQFGAHALSR</sequence>
<protein>
    <submittedName>
        <fullName evidence="5">AraC family transcriptional regulator</fullName>
    </submittedName>
</protein>
<dbReference type="SUPFAM" id="SSF52317">
    <property type="entry name" value="Class I glutamine amidotransferase-like"/>
    <property type="match status" value="1"/>
</dbReference>
<dbReference type="InterPro" id="IPR002818">
    <property type="entry name" value="DJ-1/PfpI"/>
</dbReference>
<proteinExistence type="predicted"/>
<dbReference type="Pfam" id="PF12833">
    <property type="entry name" value="HTH_18"/>
    <property type="match status" value="1"/>
</dbReference>
<dbReference type="InterPro" id="IPR018062">
    <property type="entry name" value="HTH_AraC-typ_CS"/>
</dbReference>
<evidence type="ECO:0000313" key="5">
    <source>
        <dbReference type="EMBL" id="AUZ89079.1"/>
    </source>
</evidence>
<dbReference type="Gene3D" id="1.10.10.60">
    <property type="entry name" value="Homeodomain-like"/>
    <property type="match status" value="1"/>
</dbReference>
<dbReference type="PROSITE" id="PS00041">
    <property type="entry name" value="HTH_ARAC_FAMILY_1"/>
    <property type="match status" value="1"/>
</dbReference>